<proteinExistence type="predicted"/>
<evidence type="ECO:0000313" key="3">
    <source>
        <dbReference type="Proteomes" id="UP000664859"/>
    </source>
</evidence>
<protein>
    <recommendedName>
        <fullName evidence="4">Armadillo repeat-containing protein 6</fullName>
    </recommendedName>
</protein>
<gene>
    <name evidence="2" type="ORF">JKP88DRAFT_247091</name>
</gene>
<dbReference type="EMBL" id="JAFCMP010000423">
    <property type="protein sequence ID" value="KAG5180006.1"/>
    <property type="molecule type" value="Genomic_DNA"/>
</dbReference>
<name>A0A835YRV0_9STRA</name>
<dbReference type="InterPro" id="IPR011989">
    <property type="entry name" value="ARM-like"/>
</dbReference>
<dbReference type="SUPFAM" id="SSF48371">
    <property type="entry name" value="ARM repeat"/>
    <property type="match status" value="1"/>
</dbReference>
<evidence type="ECO:0000256" key="1">
    <source>
        <dbReference type="ARBA" id="ARBA00022737"/>
    </source>
</evidence>
<accession>A0A835YRV0</accession>
<organism evidence="2 3">
    <name type="scientific">Tribonema minus</name>
    <dbReference type="NCBI Taxonomy" id="303371"/>
    <lineage>
        <taxon>Eukaryota</taxon>
        <taxon>Sar</taxon>
        <taxon>Stramenopiles</taxon>
        <taxon>Ochrophyta</taxon>
        <taxon>PX clade</taxon>
        <taxon>Xanthophyceae</taxon>
        <taxon>Tribonematales</taxon>
        <taxon>Tribonemataceae</taxon>
        <taxon>Tribonema</taxon>
    </lineage>
</organism>
<dbReference type="Gene3D" id="1.25.10.10">
    <property type="entry name" value="Leucine-rich Repeat Variant"/>
    <property type="match status" value="1"/>
</dbReference>
<evidence type="ECO:0000313" key="2">
    <source>
        <dbReference type="EMBL" id="KAG5180006.1"/>
    </source>
</evidence>
<dbReference type="InterPro" id="IPR016024">
    <property type="entry name" value="ARM-type_fold"/>
</dbReference>
<dbReference type="PANTHER" id="PTHR22895:SF0">
    <property type="entry name" value="ARMADILLO REPEAT-CONTAINING PROTEIN 6"/>
    <property type="match status" value="1"/>
</dbReference>
<reference evidence="2" key="1">
    <citation type="submission" date="2021-02" db="EMBL/GenBank/DDBJ databases">
        <title>First Annotated Genome of the Yellow-green Alga Tribonema minus.</title>
        <authorList>
            <person name="Mahan K.M."/>
        </authorList>
    </citation>
    <scope>NUCLEOTIDE SEQUENCE</scope>
    <source>
        <strain evidence="2">UTEX B ZZ1240</strain>
    </source>
</reference>
<keyword evidence="1" id="KW-0677">Repeat</keyword>
<dbReference type="PANTHER" id="PTHR22895">
    <property type="entry name" value="ARMADILLO REPEAT-CONTAINING PROTEIN 6"/>
    <property type="match status" value="1"/>
</dbReference>
<dbReference type="Proteomes" id="UP000664859">
    <property type="component" value="Unassembled WGS sequence"/>
</dbReference>
<comment type="caution">
    <text evidence="2">The sequence shown here is derived from an EMBL/GenBank/DDBJ whole genome shotgun (WGS) entry which is preliminary data.</text>
</comment>
<evidence type="ECO:0008006" key="4">
    <source>
        <dbReference type="Google" id="ProtNLM"/>
    </source>
</evidence>
<dbReference type="AlphaFoldDB" id="A0A835YRV0"/>
<keyword evidence="3" id="KW-1185">Reference proteome</keyword>
<sequence length="379" mass="39684">MHVVKAHGESAKVQRDSIAAIALLAADNTFNATALGDEGACEAVAAALRKGAEDARLLRSSLDAVVALGPHQVNADRLVAAGACRALAAILTSESALCHPDMRLRAVQSASALGKFHTAALEDAGVCEGLISTLDRHPDELILQGMGMCSISILAARAVNRDRLATAGAAQAALRAIRAFPDNELLQIHAFMAVQVLASNSDASRMKLREAGGCELCIALLSDAAQSATLEVKALSALHDLISRCFQTYDNDAVIAAVSATMHADLHHQTDALKAAFSKPPPSCAPASFDVNAVCTAVAAAMHAHTDHHMLQQMGATFFTIVAQAADRQCHAQLRTCGALAAVRNAQQAHPQCDVLQAAALRGYARGSAQVKSTRRCRR</sequence>